<evidence type="ECO:0000313" key="8">
    <source>
        <dbReference type="Proteomes" id="UP000663090"/>
    </source>
</evidence>
<feature type="compositionally biased region" description="Polar residues" evidence="5">
    <location>
        <begin position="715"/>
        <end position="736"/>
    </location>
</feature>
<dbReference type="Gene3D" id="1.10.510.10">
    <property type="entry name" value="Transferase(Phosphotransferase) domain 1"/>
    <property type="match status" value="1"/>
</dbReference>
<dbReference type="PANTHER" id="PTHR43289">
    <property type="entry name" value="MITOGEN-ACTIVATED PROTEIN KINASE KINASE KINASE 20-RELATED"/>
    <property type="match status" value="1"/>
</dbReference>
<dbReference type="InterPro" id="IPR000719">
    <property type="entry name" value="Prot_kinase_dom"/>
</dbReference>
<feature type="region of interest" description="Disordered" evidence="5">
    <location>
        <begin position="407"/>
        <end position="596"/>
    </location>
</feature>
<organism evidence="7 8">
    <name type="scientific">Myxococcus landrumensis</name>
    <dbReference type="NCBI Taxonomy" id="2813577"/>
    <lineage>
        <taxon>Bacteria</taxon>
        <taxon>Pseudomonadati</taxon>
        <taxon>Myxococcota</taxon>
        <taxon>Myxococcia</taxon>
        <taxon>Myxococcales</taxon>
        <taxon>Cystobacterineae</taxon>
        <taxon>Myxococcaceae</taxon>
        <taxon>Myxococcus</taxon>
    </lineage>
</organism>
<name>A0ABX7NAX4_9BACT</name>
<feature type="compositionally biased region" description="Pro residues" evidence="5">
    <location>
        <begin position="876"/>
        <end position="888"/>
    </location>
</feature>
<feature type="region of interest" description="Disordered" evidence="5">
    <location>
        <begin position="340"/>
        <end position="381"/>
    </location>
</feature>
<dbReference type="CDD" id="cd14014">
    <property type="entry name" value="STKc_PknB_like"/>
    <property type="match status" value="1"/>
</dbReference>
<keyword evidence="1" id="KW-0808">Transferase</keyword>
<evidence type="ECO:0000313" key="7">
    <source>
        <dbReference type="EMBL" id="QSQ14674.1"/>
    </source>
</evidence>
<dbReference type="InterPro" id="IPR008266">
    <property type="entry name" value="Tyr_kinase_AS"/>
</dbReference>
<protein>
    <submittedName>
        <fullName evidence="7">Protein kinase</fullName>
    </submittedName>
</protein>
<keyword evidence="2" id="KW-0547">Nucleotide-binding</keyword>
<feature type="compositionally biased region" description="Basic and acidic residues" evidence="5">
    <location>
        <begin position="776"/>
        <end position="785"/>
    </location>
</feature>
<evidence type="ECO:0000259" key="6">
    <source>
        <dbReference type="PROSITE" id="PS50011"/>
    </source>
</evidence>
<dbReference type="PROSITE" id="PS00109">
    <property type="entry name" value="PROTEIN_KINASE_TYR"/>
    <property type="match status" value="1"/>
</dbReference>
<feature type="compositionally biased region" description="Low complexity" evidence="5">
    <location>
        <begin position="567"/>
        <end position="592"/>
    </location>
</feature>
<feature type="region of interest" description="Disordered" evidence="5">
    <location>
        <begin position="873"/>
        <end position="897"/>
    </location>
</feature>
<dbReference type="RefSeq" id="WP_206716438.1">
    <property type="nucleotide sequence ID" value="NZ_CP071091.1"/>
</dbReference>
<keyword evidence="4" id="KW-0067">ATP-binding</keyword>
<evidence type="ECO:0000256" key="3">
    <source>
        <dbReference type="ARBA" id="ARBA00022777"/>
    </source>
</evidence>
<evidence type="ECO:0000256" key="5">
    <source>
        <dbReference type="SAM" id="MobiDB-lite"/>
    </source>
</evidence>
<feature type="domain" description="Protein kinase" evidence="6">
    <location>
        <begin position="10"/>
        <end position="285"/>
    </location>
</feature>
<accession>A0ABX7NAX4</accession>
<gene>
    <name evidence="7" type="ORF">JY572_00845</name>
</gene>
<evidence type="ECO:0000256" key="1">
    <source>
        <dbReference type="ARBA" id="ARBA00022679"/>
    </source>
</evidence>
<feature type="compositionally biased region" description="Polar residues" evidence="5">
    <location>
        <begin position="423"/>
        <end position="433"/>
    </location>
</feature>
<dbReference type="InterPro" id="IPR011009">
    <property type="entry name" value="Kinase-like_dom_sf"/>
</dbReference>
<dbReference type="GO" id="GO:0016301">
    <property type="term" value="F:kinase activity"/>
    <property type="evidence" value="ECO:0007669"/>
    <property type="project" value="UniProtKB-KW"/>
</dbReference>
<feature type="compositionally biased region" description="Pro residues" evidence="5">
    <location>
        <begin position="370"/>
        <end position="380"/>
    </location>
</feature>
<proteinExistence type="predicted"/>
<feature type="compositionally biased region" description="Basic and acidic residues" evidence="5">
    <location>
        <begin position="521"/>
        <end position="535"/>
    </location>
</feature>
<keyword evidence="3 7" id="KW-0418">Kinase</keyword>
<evidence type="ECO:0000256" key="2">
    <source>
        <dbReference type="ARBA" id="ARBA00022741"/>
    </source>
</evidence>
<dbReference type="PROSITE" id="PS50011">
    <property type="entry name" value="PROTEIN_KINASE_DOM"/>
    <property type="match status" value="1"/>
</dbReference>
<feature type="region of interest" description="Disordered" evidence="5">
    <location>
        <begin position="694"/>
        <end position="822"/>
    </location>
</feature>
<dbReference type="Pfam" id="PF08308">
    <property type="entry name" value="PEGA"/>
    <property type="match status" value="1"/>
</dbReference>
<dbReference type="Pfam" id="PF00069">
    <property type="entry name" value="Pkinase"/>
    <property type="match status" value="1"/>
</dbReference>
<dbReference type="Gene3D" id="3.30.200.20">
    <property type="entry name" value="Phosphorylase Kinase, domain 1"/>
    <property type="match status" value="1"/>
</dbReference>
<keyword evidence="8" id="KW-1185">Reference proteome</keyword>
<dbReference type="InterPro" id="IPR013229">
    <property type="entry name" value="PEGA"/>
</dbReference>
<reference evidence="7 8" key="1">
    <citation type="submission" date="2021-02" db="EMBL/GenBank/DDBJ databases">
        <title>De Novo genome assembly of isolated myxobacteria.</title>
        <authorList>
            <person name="Stevens D.C."/>
        </authorList>
    </citation>
    <scope>NUCLEOTIDE SEQUENCE [LARGE SCALE GENOMIC DNA]</scope>
    <source>
        <strain evidence="7 8">SCHIC003</strain>
    </source>
</reference>
<evidence type="ECO:0000256" key="4">
    <source>
        <dbReference type="ARBA" id="ARBA00022840"/>
    </source>
</evidence>
<dbReference type="EMBL" id="CP071091">
    <property type="protein sequence ID" value="QSQ14674.1"/>
    <property type="molecule type" value="Genomic_DNA"/>
</dbReference>
<dbReference type="SUPFAM" id="SSF56112">
    <property type="entry name" value="Protein kinase-like (PK-like)"/>
    <property type="match status" value="1"/>
</dbReference>
<dbReference type="PANTHER" id="PTHR43289:SF6">
    <property type="entry name" value="SERINE_THREONINE-PROTEIN KINASE NEKL-3"/>
    <property type="match status" value="1"/>
</dbReference>
<dbReference type="Proteomes" id="UP000663090">
    <property type="component" value="Chromosome"/>
</dbReference>
<sequence>MKKPTLFGKYLLLERINVGGMAEVFIAKAFGVEGFERILAIKKILPTMAEDEEFITMFIDEARISVQLNHANIVHIHELGKHDDTYFIAMEYVAGRDVRTILERYRRRKEIMPTAQAVFVASKLCDGLDYAHRKKDARGQDLHIIHRDVSPQNVLISYEGEVKVIDFGIAKAANRSQKTQAGILKGKFGYMSPEQVRGMPIDRRSDIFAVGVLLYEMLTGEKLFVGESDFSTLEKVRNADVPLPREFNPNIPPGLEKVVLKALAREPEDRYQWGSDLAEDLMRFLLAGDAIYSSKHLSSYMKEAFAEDLLREAEKMERFAGIERPDQIETSGVTIQPAAARAPSAKRSPPPAVVVTGSPAGRAITGQAQQPPPGYIPPPTAEELEEMGVGAGDKTQIVDSTQTFMSPETRVAESSVLVDDSITGRSANPTSQGRDAEPSVRRGKSGPKSQVVIAPEDGEPYGGATMIGPAPVAPPSRSSQMDEPPEETTGNIDLPVSGRGARAPQRNGKASSQRAEPAYDDGQHDDGDYDTHDGSFDAGAYADEPHGQEEVTGGSLTPAPAPKKGAKAAAKPAPVAKVKASKPTKTSSGKPSLAQSLTSLPKPVLYGSAAGIAVVLLLLLVLALKGPSGEQVTFSVMPTEGATIEVNGQLVEPNMLLSLPVGEYQVVAKAPGFKAQQKNVVVVEGAPLAVSFSLAPVSDTPTDEPPSRPTEAANAGTQENPSGENGAQGQPGNPSEQKPEPGTQVAENKPQDPPPSPGTNTEAKPPEAPVVANKPPVEKPVEKPVEPPPAPEPRKLAAIFEGDDGAEISVNGKRVGLTPDARMPNLEEGKTYQFTAKLAGYKTYSGKFIAKAKGDGDELTVSFALAKVEEVVRAEPPAPKPPPAPAPTPKSKATGTLACSTKPAGAEILVDGKKTGRQTPVTLGSPLVLPVGKRKISFRLNGKTTKPTVVVISEGKLEKLVNIAIE</sequence>